<gene>
    <name evidence="1" type="primary">BQ5605_C021g09266</name>
    <name evidence="1" type="ORF">BQ5605_C021G09266</name>
</gene>
<evidence type="ECO:0000313" key="1">
    <source>
        <dbReference type="EMBL" id="SGZ20354.1"/>
    </source>
</evidence>
<organism evidence="1 2">
    <name type="scientific">Microbotryum silenes-dioicae</name>
    <dbReference type="NCBI Taxonomy" id="796604"/>
    <lineage>
        <taxon>Eukaryota</taxon>
        <taxon>Fungi</taxon>
        <taxon>Dikarya</taxon>
        <taxon>Basidiomycota</taxon>
        <taxon>Pucciniomycotina</taxon>
        <taxon>Microbotryomycetes</taxon>
        <taxon>Microbotryales</taxon>
        <taxon>Microbotryaceae</taxon>
        <taxon>Microbotryum</taxon>
    </lineage>
</organism>
<keyword evidence="2" id="KW-1185">Reference proteome</keyword>
<evidence type="ECO:0000313" key="2">
    <source>
        <dbReference type="Proteomes" id="UP000249464"/>
    </source>
</evidence>
<accession>A0A2X0PJV8</accession>
<protein>
    <submittedName>
        <fullName evidence="1">BQ5605_C021g09266 protein</fullName>
    </submittedName>
</protein>
<dbReference type="EMBL" id="FQNC01000083">
    <property type="protein sequence ID" value="SGZ20354.1"/>
    <property type="molecule type" value="Genomic_DNA"/>
</dbReference>
<dbReference type="Proteomes" id="UP000249464">
    <property type="component" value="Unassembled WGS sequence"/>
</dbReference>
<dbReference type="AlphaFoldDB" id="A0A2X0PJV8"/>
<name>A0A2X0PJV8_9BASI</name>
<proteinExistence type="predicted"/>
<sequence length="89" mass="9781">MRYGDDGSVLGSAARSSLNLVANSACTPYSDTVAIYCGCLQGRLRHLKGTWFRLALAPGVQTESGFNQWAGRVRIIVNSMRNLKIDFEQ</sequence>
<reference evidence="1 2" key="1">
    <citation type="submission" date="2016-11" db="EMBL/GenBank/DDBJ databases">
        <authorList>
            <person name="Jaros S."/>
            <person name="Januszkiewicz K."/>
            <person name="Wedrychowicz H."/>
        </authorList>
    </citation>
    <scope>NUCLEOTIDE SEQUENCE [LARGE SCALE GENOMIC DNA]</scope>
</reference>